<evidence type="ECO:0000256" key="1">
    <source>
        <dbReference type="SAM" id="Phobius"/>
    </source>
</evidence>
<dbReference type="Gene3D" id="2.130.10.10">
    <property type="entry name" value="YVTN repeat-like/Quinoprotein amine dehydrogenase"/>
    <property type="match status" value="3"/>
</dbReference>
<dbReference type="Gene3D" id="2.60.40.10">
    <property type="entry name" value="Immunoglobulins"/>
    <property type="match status" value="2"/>
</dbReference>
<dbReference type="SUPFAM" id="SSF50969">
    <property type="entry name" value="YVTN repeat-like/Quinoprotein amine dehydrogenase"/>
    <property type="match status" value="1"/>
</dbReference>
<evidence type="ECO:0000313" key="4">
    <source>
        <dbReference type="Proteomes" id="UP000269669"/>
    </source>
</evidence>
<dbReference type="EMBL" id="RSDW01000001">
    <property type="protein sequence ID" value="RSL16017.1"/>
    <property type="molecule type" value="Genomic_DNA"/>
</dbReference>
<dbReference type="PANTHER" id="PTHR47197:SF3">
    <property type="entry name" value="DIHYDRO-HEME D1 DEHYDROGENASE"/>
    <property type="match status" value="1"/>
</dbReference>
<sequence>MGADFFVDSESALSYALAPNIERVFPMCQSLEQTVSLGLRRNRPAGLPAVVRSVVLRSLAAAVLLLASSTSFAQPTPLIPPCAPYTAIYPCVYLVDGPTVSVLSATSRALVGVSTMFSYYPSGGLAVTPDNATVYVAVSGSNSGSSSGFAGVIKVIDTKTGVNSLPDIPLQTNVVPSQVAISPDGRFVWVVEPPCSDGCDPGVEVIDTANNNMRTTITDSNYPDPNHPFPDPRSIALSPDGKLAYVADACTVNGSNIPCLVVVDTSTKNILKTINIPNSVNIPSPEGTAHSVAVTPDGKLVCVSVTILDPTNKTTPQSLGVAFIDPVSGNVNPVTALVDAVPSDFGIVITSTGELYAAAPMSSNAASLNHVYVFDVNSQTFTGTVTVGSGPTGVAVGSDGQTVYVTNLGNGNLGSVSIIRSGVLLASPPTASSFPQGVAAMPSIPPAITTQPSGQQIPYGGTATAAIQATGTAPLTYQWYQGQSGDTSDPVQGATGSSFTTPVLIATTSYWVRVTNIVTNQDSTALTVTVSPPLAPTITTQPVAPVIAIGGTATLTVQAGGTLPLSYQWFQGTSGDTSMPQQGATGPSFTTPPLNANTSYWVQVSNVASNVNSIAVTISVSPVPQCALQLQAAGITGPTISATATCKDVTNPPLQLATTLDWGDQTPTVTMSGGSLTPTHTYLSADNYVLTVKGVNTLNLEGDKTAYLNLKPLVLSPPLVVFQGQSASFVAGVSSPGPVQVNFECTVLVSSSGVVSKASDLGISCYAMSQPITLSESRSNPTQVTIIIQTTGGALARLSPGPAHQGMLYTCLLPVSGVIIMVGGALSSRRRRISSRFLAILSVLLLLGPIVSCGGGFTAPKSVQTGTSAGSYQISVVDVLTNTSPNAGAFVQTTLIVPLQIVPFQ</sequence>
<feature type="domain" description="Ig-like" evidence="2">
    <location>
        <begin position="446"/>
        <end position="532"/>
    </location>
</feature>
<evidence type="ECO:0000259" key="2">
    <source>
        <dbReference type="Pfam" id="PF19081"/>
    </source>
</evidence>
<comment type="caution">
    <text evidence="3">The sequence shown here is derived from an EMBL/GenBank/DDBJ whole genome shotgun (WGS) entry which is preliminary data.</text>
</comment>
<dbReference type="Proteomes" id="UP000269669">
    <property type="component" value="Unassembled WGS sequence"/>
</dbReference>
<evidence type="ECO:0000313" key="3">
    <source>
        <dbReference type="EMBL" id="RSL16017.1"/>
    </source>
</evidence>
<accession>A0A3R9P8Q1</accession>
<dbReference type="PANTHER" id="PTHR47197">
    <property type="entry name" value="PROTEIN NIRF"/>
    <property type="match status" value="1"/>
</dbReference>
<feature type="transmembrane region" description="Helical" evidence="1">
    <location>
        <begin position="806"/>
        <end position="826"/>
    </location>
</feature>
<dbReference type="GO" id="GO:0003677">
    <property type="term" value="F:DNA binding"/>
    <property type="evidence" value="ECO:0007669"/>
    <property type="project" value="UniProtKB-KW"/>
</dbReference>
<reference evidence="3 4" key="1">
    <citation type="submission" date="2018-12" db="EMBL/GenBank/DDBJ databases">
        <title>Sequencing of bacterial isolates from soil warming experiment in Harvard Forest, Massachusetts, USA.</title>
        <authorList>
            <person name="Deangelis K."/>
        </authorList>
    </citation>
    <scope>NUCLEOTIDE SEQUENCE [LARGE SCALE GENOMIC DNA]</scope>
    <source>
        <strain evidence="3 4">EB153</strain>
    </source>
</reference>
<feature type="domain" description="Ig-like" evidence="2">
    <location>
        <begin position="533"/>
        <end position="622"/>
    </location>
</feature>
<keyword evidence="1" id="KW-1133">Transmembrane helix</keyword>
<dbReference type="InterPro" id="IPR011044">
    <property type="entry name" value="Quino_amine_DH_bsu"/>
</dbReference>
<keyword evidence="1" id="KW-0472">Membrane</keyword>
<dbReference type="InterPro" id="IPR013783">
    <property type="entry name" value="Ig-like_fold"/>
</dbReference>
<dbReference type="Pfam" id="PF19081">
    <property type="entry name" value="Ig_7"/>
    <property type="match status" value="2"/>
</dbReference>
<organism evidence="3 4">
    <name type="scientific">Edaphobacter aggregans</name>
    <dbReference type="NCBI Taxonomy" id="570835"/>
    <lineage>
        <taxon>Bacteria</taxon>
        <taxon>Pseudomonadati</taxon>
        <taxon>Acidobacteriota</taxon>
        <taxon>Terriglobia</taxon>
        <taxon>Terriglobales</taxon>
        <taxon>Acidobacteriaceae</taxon>
        <taxon>Edaphobacter</taxon>
    </lineage>
</organism>
<keyword evidence="4" id="KW-1185">Reference proteome</keyword>
<keyword evidence="3" id="KW-0238">DNA-binding</keyword>
<dbReference type="InterPro" id="IPR015943">
    <property type="entry name" value="WD40/YVTN_repeat-like_dom_sf"/>
</dbReference>
<proteinExistence type="predicted"/>
<gene>
    <name evidence="3" type="ORF">EDE15_1524</name>
</gene>
<dbReference type="SUPFAM" id="SSF48726">
    <property type="entry name" value="Immunoglobulin"/>
    <property type="match status" value="1"/>
</dbReference>
<dbReference type="InterPro" id="IPR044023">
    <property type="entry name" value="Ig_7"/>
</dbReference>
<keyword evidence="1" id="KW-0812">Transmembrane</keyword>
<dbReference type="InterPro" id="IPR051200">
    <property type="entry name" value="Host-pathogen_enzymatic-act"/>
</dbReference>
<name>A0A3R9P8Q1_9BACT</name>
<feature type="transmembrane region" description="Helical" evidence="1">
    <location>
        <begin position="838"/>
        <end position="857"/>
    </location>
</feature>
<protein>
    <submittedName>
        <fullName evidence="3">DNA-binding beta-propeller fold protein YncE</fullName>
    </submittedName>
</protein>
<dbReference type="AlphaFoldDB" id="A0A3R9P8Q1"/>
<dbReference type="InterPro" id="IPR036179">
    <property type="entry name" value="Ig-like_dom_sf"/>
</dbReference>